<feature type="transmembrane region" description="Helical" evidence="1">
    <location>
        <begin position="109"/>
        <end position="129"/>
    </location>
</feature>
<organism evidence="2 3">
    <name type="scientific">Actinospica durhamensis</name>
    <dbReference type="NCBI Taxonomy" id="1508375"/>
    <lineage>
        <taxon>Bacteria</taxon>
        <taxon>Bacillati</taxon>
        <taxon>Actinomycetota</taxon>
        <taxon>Actinomycetes</taxon>
        <taxon>Catenulisporales</taxon>
        <taxon>Actinospicaceae</taxon>
        <taxon>Actinospica</taxon>
    </lineage>
</organism>
<evidence type="ECO:0000313" key="3">
    <source>
        <dbReference type="Proteomes" id="UP000675781"/>
    </source>
</evidence>
<dbReference type="GO" id="GO:0016020">
    <property type="term" value="C:membrane"/>
    <property type="evidence" value="ECO:0007669"/>
    <property type="project" value="TreeGrafter"/>
</dbReference>
<evidence type="ECO:0000256" key="1">
    <source>
        <dbReference type="SAM" id="Phobius"/>
    </source>
</evidence>
<proteinExistence type="predicted"/>
<gene>
    <name evidence="2" type="ORF">KDL01_20195</name>
</gene>
<feature type="transmembrane region" description="Helical" evidence="1">
    <location>
        <begin position="6"/>
        <end position="30"/>
    </location>
</feature>
<keyword evidence="1" id="KW-1133">Transmembrane helix</keyword>
<dbReference type="Gene3D" id="1.20.120.1630">
    <property type="match status" value="1"/>
</dbReference>
<comment type="caution">
    <text evidence="2">The sequence shown here is derived from an EMBL/GenBank/DDBJ whole genome shotgun (WGS) entry which is preliminary data.</text>
</comment>
<keyword evidence="1" id="KW-0472">Membrane</keyword>
<dbReference type="Pfam" id="PF06966">
    <property type="entry name" value="DUF1295"/>
    <property type="match status" value="1"/>
</dbReference>
<dbReference type="PANTHER" id="PTHR32251">
    <property type="entry name" value="3-OXO-5-ALPHA-STEROID 4-DEHYDROGENASE"/>
    <property type="match status" value="1"/>
</dbReference>
<protein>
    <submittedName>
        <fullName evidence="2">DUF1295 domain-containing protein</fullName>
    </submittedName>
</protein>
<dbReference type="PROSITE" id="PS50244">
    <property type="entry name" value="S5A_REDUCTASE"/>
    <property type="match status" value="1"/>
</dbReference>
<sequence length="267" mass="29169">MTGTDLGTWAAGLPITAAVCLVLFGAAFVLGAARGRHRVVDVVWGPAFAAVALTSFGLSAGHGDPGRRTLALVLTAVWGLRLGAHIGTRSRGKPEDPRYEQLLDKARGSRLWFAFTRVYLLQAALVWFISLPIQVVQYGRSGLGPQTAAACALWLLGFACEAVGDWQLARFKADPANKGKLMTRGLWRYTRHPNYFGDACVWWGLFLLGADQWAGLCTIASPIVMTLLLTAGSGMRLADRHMSRTRPEYAQYARRTSGFVPLPPRRR</sequence>
<dbReference type="RefSeq" id="WP_212530099.1">
    <property type="nucleotide sequence ID" value="NZ_JAGSOG010000102.1"/>
</dbReference>
<evidence type="ECO:0000313" key="2">
    <source>
        <dbReference type="EMBL" id="MBR7835607.1"/>
    </source>
</evidence>
<accession>A0A941EPM6</accession>
<name>A0A941EPM6_9ACTN</name>
<keyword evidence="1" id="KW-0812">Transmembrane</keyword>
<keyword evidence="3" id="KW-1185">Reference proteome</keyword>
<dbReference type="PANTHER" id="PTHR32251:SF17">
    <property type="entry name" value="STEROID 5-ALPHA REDUCTASE C-TERMINAL DOMAIN-CONTAINING PROTEIN"/>
    <property type="match status" value="1"/>
</dbReference>
<dbReference type="InterPro" id="IPR010721">
    <property type="entry name" value="UstE-like"/>
</dbReference>
<dbReference type="AlphaFoldDB" id="A0A941EPM6"/>
<feature type="transmembrane region" description="Helical" evidence="1">
    <location>
        <begin position="213"/>
        <end position="238"/>
    </location>
</feature>
<reference evidence="2" key="1">
    <citation type="submission" date="2021-04" db="EMBL/GenBank/DDBJ databases">
        <title>Genome based classification of Actinospica acidithermotolerans sp. nov., an actinobacterium isolated from an Indonesian hot spring.</title>
        <authorList>
            <person name="Kusuma A.B."/>
            <person name="Putra K.E."/>
            <person name="Nafisah S."/>
            <person name="Loh J."/>
            <person name="Nouioui I."/>
            <person name="Goodfellow M."/>
        </authorList>
    </citation>
    <scope>NUCLEOTIDE SEQUENCE</scope>
    <source>
        <strain evidence="2">CSCA 57</strain>
    </source>
</reference>
<dbReference type="Proteomes" id="UP000675781">
    <property type="component" value="Unassembled WGS sequence"/>
</dbReference>
<dbReference type="EMBL" id="JAGSOG010000102">
    <property type="protein sequence ID" value="MBR7835607.1"/>
    <property type="molecule type" value="Genomic_DNA"/>
</dbReference>